<accession>A0A2H6NBR0</accession>
<evidence type="ECO:0000313" key="1">
    <source>
        <dbReference type="EMBL" id="LAA28935.1"/>
    </source>
</evidence>
<dbReference type="AlphaFoldDB" id="A0A2H6NBR0"/>
<reference evidence="1" key="2">
    <citation type="submission" date="2017-12" db="EMBL/GenBank/DDBJ databases">
        <title>Coralsnake Venomics: Analyses of Venom Gland Transcriptomes and Proteomes of Six Brazilian Taxa.</title>
        <authorList>
            <person name="Aird S.D."/>
            <person name="Jorge da Silva N."/>
            <person name="Qiu L."/>
            <person name="Villar-Briones A."/>
            <person name="Aparecida-Saddi V."/>
            <person name="Campos-Telles M.P."/>
            <person name="Grau M."/>
            <person name="Mikheyev A.S."/>
        </authorList>
    </citation>
    <scope>NUCLEOTIDE SEQUENCE</scope>
    <source>
        <tissue evidence="1">Venom_gland</tissue>
    </source>
</reference>
<name>A0A2H6NBR0_9SAUR</name>
<proteinExistence type="predicted"/>
<dbReference type="EMBL" id="IACI01074777">
    <property type="protein sequence ID" value="LAA28935.1"/>
    <property type="molecule type" value="Transcribed_RNA"/>
</dbReference>
<protein>
    <submittedName>
        <fullName evidence="1">Uncharacterized protein</fullName>
    </submittedName>
</protein>
<organism evidence="1">
    <name type="scientific">Micrurus carvalhoi</name>
    <dbReference type="NCBI Taxonomy" id="3147026"/>
    <lineage>
        <taxon>Eukaryota</taxon>
        <taxon>Metazoa</taxon>
        <taxon>Chordata</taxon>
        <taxon>Craniata</taxon>
        <taxon>Vertebrata</taxon>
        <taxon>Euteleostomi</taxon>
        <taxon>Lepidosauria</taxon>
        <taxon>Squamata</taxon>
        <taxon>Bifurcata</taxon>
        <taxon>Unidentata</taxon>
        <taxon>Episquamata</taxon>
        <taxon>Toxicofera</taxon>
        <taxon>Serpentes</taxon>
        <taxon>Colubroidea</taxon>
        <taxon>Elapidae</taxon>
        <taxon>Elapinae</taxon>
        <taxon>Micrurus</taxon>
    </lineage>
</organism>
<sequence>MNKIGSLFTALKQTSSQVTCWCCHHQCLYTKPAHLHSVVFCSKTTKASILPIPRLTQIKVYSNKNNYWTEINTSIHLPSEIVDGFCYKIPTRLFHRKLWKYSVSPCFWTVIIYLLVQKFSHI</sequence>
<reference evidence="1" key="1">
    <citation type="submission" date="2017-07" db="EMBL/GenBank/DDBJ databases">
        <authorList>
            <person name="Mikheyev A."/>
            <person name="Grau M."/>
        </authorList>
    </citation>
    <scope>NUCLEOTIDE SEQUENCE</scope>
    <source>
        <tissue evidence="1">Venom_gland</tissue>
    </source>
</reference>